<comment type="caution">
    <text evidence="2">The sequence shown here is derived from an EMBL/GenBank/DDBJ whole genome shotgun (WGS) entry which is preliminary data.</text>
</comment>
<protein>
    <submittedName>
        <fullName evidence="2">5117_t:CDS:1</fullName>
    </submittedName>
</protein>
<dbReference type="OrthoDB" id="10493804at2759"/>
<dbReference type="Proteomes" id="UP000789572">
    <property type="component" value="Unassembled WGS sequence"/>
</dbReference>
<accession>A0A9N9AWA8</accession>
<proteinExistence type="predicted"/>
<evidence type="ECO:0000256" key="1">
    <source>
        <dbReference type="SAM" id="MobiDB-lite"/>
    </source>
</evidence>
<name>A0A9N9AWA8_9GLOM</name>
<evidence type="ECO:0000313" key="2">
    <source>
        <dbReference type="EMBL" id="CAG8544499.1"/>
    </source>
</evidence>
<feature type="compositionally biased region" description="Polar residues" evidence="1">
    <location>
        <begin position="17"/>
        <end position="26"/>
    </location>
</feature>
<feature type="compositionally biased region" description="Low complexity" evidence="1">
    <location>
        <begin position="1"/>
        <end position="16"/>
    </location>
</feature>
<reference evidence="2" key="1">
    <citation type="submission" date="2021-06" db="EMBL/GenBank/DDBJ databases">
        <authorList>
            <person name="Kallberg Y."/>
            <person name="Tangrot J."/>
            <person name="Rosling A."/>
        </authorList>
    </citation>
    <scope>NUCLEOTIDE SEQUENCE</scope>
    <source>
        <strain evidence="2">IA702</strain>
    </source>
</reference>
<feature type="region of interest" description="Disordered" evidence="1">
    <location>
        <begin position="1"/>
        <end position="27"/>
    </location>
</feature>
<dbReference type="EMBL" id="CAJVPJ010000630">
    <property type="protein sequence ID" value="CAG8544499.1"/>
    <property type="molecule type" value="Genomic_DNA"/>
</dbReference>
<sequence>MDEHNNINNGYVGINNTVHQPESLDSNPPVPLDTNLHTQSHIQSFRPYATSFSLEDMPYINTNPPSQTTVNLPQPIQHVRTPDIFLPFSGSVDMTSINTVDYRNAGNRTTSYQADPSDSYYHPGVGIRLTEQDMNCRCPLCGSSNGHFDTIDSQFVTYTLAPMRAQASDNTNLFNETASLEYVVIREVRVQSVLGRVPAASIGEMSALTQM</sequence>
<keyword evidence="3" id="KW-1185">Reference proteome</keyword>
<dbReference type="AlphaFoldDB" id="A0A9N9AWA8"/>
<evidence type="ECO:0000313" key="3">
    <source>
        <dbReference type="Proteomes" id="UP000789572"/>
    </source>
</evidence>
<gene>
    <name evidence="2" type="ORF">POCULU_LOCUS4702</name>
</gene>
<organism evidence="2 3">
    <name type="scientific">Paraglomus occultum</name>
    <dbReference type="NCBI Taxonomy" id="144539"/>
    <lineage>
        <taxon>Eukaryota</taxon>
        <taxon>Fungi</taxon>
        <taxon>Fungi incertae sedis</taxon>
        <taxon>Mucoromycota</taxon>
        <taxon>Glomeromycotina</taxon>
        <taxon>Glomeromycetes</taxon>
        <taxon>Paraglomerales</taxon>
        <taxon>Paraglomeraceae</taxon>
        <taxon>Paraglomus</taxon>
    </lineage>
</organism>